<feature type="repeat" description="ANK" evidence="3">
    <location>
        <begin position="131"/>
        <end position="163"/>
    </location>
</feature>
<evidence type="ECO:0000256" key="2">
    <source>
        <dbReference type="ARBA" id="ARBA00023043"/>
    </source>
</evidence>
<dbReference type="Pfam" id="PF12796">
    <property type="entry name" value="Ank_2"/>
    <property type="match status" value="3"/>
</dbReference>
<feature type="repeat" description="ANK" evidence="3">
    <location>
        <begin position="206"/>
        <end position="238"/>
    </location>
</feature>
<dbReference type="PROSITE" id="PS50088">
    <property type="entry name" value="ANK_REPEAT"/>
    <property type="match status" value="6"/>
</dbReference>
<dbReference type="PANTHER" id="PTHR24188:SF29">
    <property type="entry name" value="GH09064P"/>
    <property type="match status" value="1"/>
</dbReference>
<evidence type="ECO:0000313" key="4">
    <source>
        <dbReference type="EMBL" id="GGG50772.1"/>
    </source>
</evidence>
<name>A0A917GLY0_9FLAO</name>
<reference evidence="4" key="1">
    <citation type="journal article" date="2014" name="Int. J. Syst. Evol. Microbiol.">
        <title>Complete genome sequence of Corynebacterium casei LMG S-19264T (=DSM 44701T), isolated from a smear-ripened cheese.</title>
        <authorList>
            <consortium name="US DOE Joint Genome Institute (JGI-PGF)"/>
            <person name="Walter F."/>
            <person name="Albersmeier A."/>
            <person name="Kalinowski J."/>
            <person name="Ruckert C."/>
        </authorList>
    </citation>
    <scope>NUCLEOTIDE SEQUENCE</scope>
    <source>
        <strain evidence="4">CGMCC 1.12751</strain>
    </source>
</reference>
<comment type="caution">
    <text evidence="4">The sequence shown here is derived from an EMBL/GenBank/DDBJ whole genome shotgun (WGS) entry which is preliminary data.</text>
</comment>
<sequence>MKQEEFLEDCQGGNEKIISLNLKQGLNPNFEINGNTPLNAAIQGDHLHIVKLLIDAGADVNFPITNNETAILMSAAFGNVEILKILISNGAQPHDRDAANSSVLCRACQYTNAKFVKTLLDAGLPIDDCSHNWTPLIHAAYKGRLDIVEMLISMGVGINIETQKGQTALMFACEQGHAETVKLLLEAGADPNIGVNKQHHLYGGGRQASPLNTAAFWGYTDIVRMLLAKGADIETSGENDRKNALHLSAIEKHYEVVKELIVAGADPNVKDGYGSTIYSLAEENGVLVALEEAIGENQKNETNDRGDTDISKMVNTISLALENMSLSKTYVNFQIDEGICYLVDDLKNRELIVELEEDDGFDFDIYHENEQEYKTIMSEVFESLQSSKTLKNKELTDLKLTFIDHVM</sequence>
<reference evidence="4" key="2">
    <citation type="submission" date="2020-09" db="EMBL/GenBank/DDBJ databases">
        <authorList>
            <person name="Sun Q."/>
            <person name="Zhou Y."/>
        </authorList>
    </citation>
    <scope>NUCLEOTIDE SEQUENCE</scope>
    <source>
        <strain evidence="4">CGMCC 1.12751</strain>
    </source>
</reference>
<dbReference type="SUPFAM" id="SSF48403">
    <property type="entry name" value="Ankyrin repeat"/>
    <property type="match status" value="1"/>
</dbReference>
<feature type="repeat" description="ANK" evidence="3">
    <location>
        <begin position="164"/>
        <end position="196"/>
    </location>
</feature>
<organism evidence="4 5">
    <name type="scientific">Bizionia arctica</name>
    <dbReference type="NCBI Taxonomy" id="1495645"/>
    <lineage>
        <taxon>Bacteria</taxon>
        <taxon>Pseudomonadati</taxon>
        <taxon>Bacteroidota</taxon>
        <taxon>Flavobacteriia</taxon>
        <taxon>Flavobacteriales</taxon>
        <taxon>Flavobacteriaceae</taxon>
        <taxon>Bizionia</taxon>
    </lineage>
</organism>
<proteinExistence type="predicted"/>
<dbReference type="AlphaFoldDB" id="A0A917GLY0"/>
<evidence type="ECO:0000313" key="5">
    <source>
        <dbReference type="Proteomes" id="UP000625976"/>
    </source>
</evidence>
<dbReference type="PANTHER" id="PTHR24188">
    <property type="entry name" value="ANKYRIN REPEAT PROTEIN"/>
    <property type="match status" value="1"/>
</dbReference>
<evidence type="ECO:0000256" key="1">
    <source>
        <dbReference type="ARBA" id="ARBA00022737"/>
    </source>
</evidence>
<dbReference type="RefSeq" id="WP_188464904.1">
    <property type="nucleotide sequence ID" value="NZ_BMFQ01000003.1"/>
</dbReference>
<evidence type="ECO:0000256" key="3">
    <source>
        <dbReference type="PROSITE-ProRule" id="PRU00023"/>
    </source>
</evidence>
<protein>
    <recommendedName>
        <fullName evidence="6">Ankyrin repeat domain-containing protein</fullName>
    </recommendedName>
</protein>
<dbReference type="Gene3D" id="1.25.40.20">
    <property type="entry name" value="Ankyrin repeat-containing domain"/>
    <property type="match status" value="3"/>
</dbReference>
<keyword evidence="1" id="KW-0677">Repeat</keyword>
<keyword evidence="2 3" id="KW-0040">ANK repeat</keyword>
<dbReference type="PROSITE" id="PS50297">
    <property type="entry name" value="ANK_REP_REGION"/>
    <property type="match status" value="6"/>
</dbReference>
<evidence type="ECO:0008006" key="6">
    <source>
        <dbReference type="Google" id="ProtNLM"/>
    </source>
</evidence>
<dbReference type="SMART" id="SM00248">
    <property type="entry name" value="ANK"/>
    <property type="match status" value="7"/>
</dbReference>
<dbReference type="Proteomes" id="UP000625976">
    <property type="component" value="Unassembled WGS sequence"/>
</dbReference>
<feature type="repeat" description="ANK" evidence="3">
    <location>
        <begin position="66"/>
        <end position="98"/>
    </location>
</feature>
<dbReference type="InterPro" id="IPR036770">
    <property type="entry name" value="Ankyrin_rpt-contain_sf"/>
</dbReference>
<accession>A0A917GLY0</accession>
<feature type="repeat" description="ANK" evidence="3">
    <location>
        <begin position="33"/>
        <end position="61"/>
    </location>
</feature>
<keyword evidence="5" id="KW-1185">Reference proteome</keyword>
<feature type="repeat" description="ANK" evidence="3">
    <location>
        <begin position="240"/>
        <end position="272"/>
    </location>
</feature>
<dbReference type="EMBL" id="BMFQ01000003">
    <property type="protein sequence ID" value="GGG50772.1"/>
    <property type="molecule type" value="Genomic_DNA"/>
</dbReference>
<dbReference type="InterPro" id="IPR002110">
    <property type="entry name" value="Ankyrin_rpt"/>
</dbReference>
<dbReference type="PRINTS" id="PR01415">
    <property type="entry name" value="ANKYRIN"/>
</dbReference>
<gene>
    <name evidence="4" type="ORF">GCM10010976_22420</name>
</gene>